<reference evidence="9 11" key="1">
    <citation type="journal article" date="2015" name="Sci. Rep.">
        <title>A comparative genomics and reductive dehalogenase gene transcription study of two chloroethene-respiring bacteria, Dehalococcoides mccartyi strains MB and 11a.</title>
        <authorList>
            <person name="Low A."/>
            <person name="Shen Z."/>
            <person name="Cheng D."/>
            <person name="Rogers M.J."/>
            <person name="Lee P.K."/>
            <person name="He J."/>
        </authorList>
    </citation>
    <scope>NUCLEOTIDE SEQUENCE [LARGE SCALE GENOMIC DNA]</scope>
    <source>
        <strain evidence="9 11">MB</strain>
    </source>
</reference>
<comment type="subcellular location">
    <subcellularLocation>
        <location evidence="1">Cell membrane</location>
        <topology evidence="1">Multi-pass membrane protein</topology>
    </subcellularLocation>
</comment>
<feature type="transmembrane region" description="Helical" evidence="7">
    <location>
        <begin position="250"/>
        <end position="268"/>
    </location>
</feature>
<name>A0A0V8M3P4_9CHLR</name>
<feature type="transmembrane region" description="Helical" evidence="7">
    <location>
        <begin position="101"/>
        <end position="118"/>
    </location>
</feature>
<keyword evidence="4 7" id="KW-0812">Transmembrane</keyword>
<accession>A0A0V8M3P4</accession>
<feature type="transmembrane region" description="Helical" evidence="7">
    <location>
        <begin position="176"/>
        <end position="202"/>
    </location>
</feature>
<evidence type="ECO:0000313" key="10">
    <source>
        <dbReference type="EMBL" id="WRO06571.1"/>
    </source>
</evidence>
<keyword evidence="5 7" id="KW-1133">Transmembrane helix</keyword>
<dbReference type="Proteomes" id="UP000218257">
    <property type="component" value="Chromosome"/>
</dbReference>
<dbReference type="InterPro" id="IPR052049">
    <property type="entry name" value="Electron_transfer_protein"/>
</dbReference>
<dbReference type="OrthoDB" id="9768158at2"/>
<evidence type="ECO:0000313" key="8">
    <source>
        <dbReference type="EMBL" id="BAZ96799.1"/>
    </source>
</evidence>
<evidence type="ECO:0000256" key="6">
    <source>
        <dbReference type="ARBA" id="ARBA00023136"/>
    </source>
</evidence>
<evidence type="ECO:0000313" key="11">
    <source>
        <dbReference type="Proteomes" id="UP000053577"/>
    </source>
</evidence>
<dbReference type="RefSeq" id="WP_058292314.1">
    <property type="nucleotide sequence ID" value="NZ_AP017649.1"/>
</dbReference>
<dbReference type="PATRIC" id="fig|61435.5.peg.568"/>
<dbReference type="AlphaFoldDB" id="A0A0V8M3P4"/>
<reference evidence="10" key="3">
    <citation type="submission" date="2023-12" db="EMBL/GenBank/DDBJ databases">
        <title>Isolation of organohalide respiring bacteria Dehalococcoides mccartyi strain GPTCE1 in groundwater collected near a chemical plant in Suzhou, China.</title>
        <authorList>
            <person name="Liu G."/>
        </authorList>
    </citation>
    <scope>NUCLEOTIDE SEQUENCE</scope>
    <source>
        <strain evidence="10">GPTCE1</strain>
    </source>
</reference>
<evidence type="ECO:0000256" key="2">
    <source>
        <dbReference type="ARBA" id="ARBA00008929"/>
    </source>
</evidence>
<keyword evidence="3" id="KW-1003">Cell membrane</keyword>
<feature type="transmembrane region" description="Helical" evidence="7">
    <location>
        <begin position="28"/>
        <end position="49"/>
    </location>
</feature>
<feature type="transmembrane region" description="Helical" evidence="7">
    <location>
        <begin position="288"/>
        <end position="309"/>
    </location>
</feature>
<dbReference type="EMBL" id="JGYD01000011">
    <property type="protein sequence ID" value="KSV18374.1"/>
    <property type="molecule type" value="Genomic_DNA"/>
</dbReference>
<protein>
    <submittedName>
        <fullName evidence="8 9">Formate dehydrogenase</fullName>
    </submittedName>
    <submittedName>
        <fullName evidence="10">NrfD/PsrC family molybdoenzyme membrane anchor subunit</fullName>
    </submittedName>
</protein>
<feature type="transmembrane region" description="Helical" evidence="7">
    <location>
        <begin position="350"/>
        <end position="371"/>
    </location>
</feature>
<evidence type="ECO:0000313" key="9">
    <source>
        <dbReference type="EMBL" id="KSV18374.1"/>
    </source>
</evidence>
<feature type="transmembrane region" description="Helical" evidence="7">
    <location>
        <begin position="318"/>
        <end position="335"/>
    </location>
</feature>
<gene>
    <name evidence="10" type="primary">nrfD</name>
    <name evidence="9" type="ORF">DA01_02825</name>
    <name evidence="8" type="ORF">DEHALATV1_0171</name>
    <name evidence="10" type="ORF">VLL09_04075</name>
</gene>
<feature type="transmembrane region" description="Helical" evidence="7">
    <location>
        <begin position="214"/>
        <end position="238"/>
    </location>
</feature>
<dbReference type="eggNOG" id="COG5557">
    <property type="taxonomic scope" value="Bacteria"/>
</dbReference>
<dbReference type="Proteomes" id="UP000053577">
    <property type="component" value="Unassembled WGS sequence"/>
</dbReference>
<dbReference type="GO" id="GO:0005886">
    <property type="term" value="C:plasma membrane"/>
    <property type="evidence" value="ECO:0007669"/>
    <property type="project" value="UniProtKB-SubCell"/>
</dbReference>
<evidence type="ECO:0000256" key="3">
    <source>
        <dbReference type="ARBA" id="ARBA00022475"/>
    </source>
</evidence>
<dbReference type="Pfam" id="PF03916">
    <property type="entry name" value="NrfD"/>
    <property type="match status" value="1"/>
</dbReference>
<dbReference type="PANTHER" id="PTHR34856">
    <property type="entry name" value="PROTEIN NRFD"/>
    <property type="match status" value="1"/>
</dbReference>
<comment type="similarity">
    <text evidence="2">Belongs to the NrfD family.</text>
</comment>
<feature type="transmembrane region" description="Helical" evidence="7">
    <location>
        <begin position="69"/>
        <end position="89"/>
    </location>
</feature>
<reference evidence="8 12" key="2">
    <citation type="journal article" date="2017" name="Sci. Rep.">
        <title>Isolation and genomic characterization of a Dehalococcoides strain suggests genomic rearrangement during culture.</title>
        <authorList>
            <person name="Yohda M."/>
            <person name="Ikegami K."/>
            <person name="Aita Y."/>
            <person name="Kitajima M."/>
            <person name="Takechi A."/>
            <person name="Iwamoto M."/>
            <person name="Fukuda T."/>
            <person name="Tamura N."/>
            <person name="Shibasaki J."/>
            <person name="Koike S."/>
            <person name="Komatsu D."/>
            <person name="Miyagi S."/>
            <person name="Nishimura M."/>
            <person name="Uchino Y."/>
            <person name="Shiroma A."/>
            <person name="Shimoji M."/>
            <person name="Tamotsu H."/>
            <person name="Ashimine N."/>
            <person name="Shinzato M."/>
            <person name="Ohki S."/>
            <person name="Nakano K."/>
            <person name="Teruya K."/>
            <person name="Satou K."/>
            <person name="Hirano T."/>
            <person name="Yagi O."/>
        </authorList>
    </citation>
    <scope>NUCLEOTIDE SEQUENCE [LARGE SCALE GENOMIC DNA]</scope>
    <source>
        <strain evidence="8 12">UCH-ATV1</strain>
    </source>
</reference>
<dbReference type="EMBL" id="CP141531">
    <property type="protein sequence ID" value="WRO06571.1"/>
    <property type="molecule type" value="Genomic_DNA"/>
</dbReference>
<evidence type="ECO:0000256" key="1">
    <source>
        <dbReference type="ARBA" id="ARBA00004651"/>
    </source>
</evidence>
<evidence type="ECO:0000256" key="7">
    <source>
        <dbReference type="SAM" id="Phobius"/>
    </source>
</evidence>
<dbReference type="PANTHER" id="PTHR34856:SF2">
    <property type="entry name" value="PROTEIN NRFD"/>
    <property type="match status" value="1"/>
</dbReference>
<feature type="transmembrane region" description="Helical" evidence="7">
    <location>
        <begin position="138"/>
        <end position="155"/>
    </location>
</feature>
<dbReference type="Proteomes" id="UP001327986">
    <property type="component" value="Chromosome"/>
</dbReference>
<keyword evidence="6 7" id="KW-0472">Membrane</keyword>
<evidence type="ECO:0000256" key="4">
    <source>
        <dbReference type="ARBA" id="ARBA00022692"/>
    </source>
</evidence>
<dbReference type="InterPro" id="IPR005614">
    <property type="entry name" value="NrfD-like"/>
</dbReference>
<sequence>MFSAIKGWVNKLEQTGNPNVPLFGKWGLLQIILALGALTVAGLKLAYGLGPITNLSDNWPWGLWVAFDVGAYIASAAGGFTMAAIVYIFGFEKFRPLVRPAILIGALCYTIGAIGIMIDLARSIRIVHPIWMWNHESIMFEVGWCVMMYLTVLYLEFSNNIFERIGWKKLGNLQHAFIIPLVIFGIMLSFLHQSSLGALFLINPAQQPLWHGPLMGHLFLVSAMALGLAVLTYFSIILSRSWKMTLRMDILSKLGLVIAWILLVYLAARGVDYAITGNLAAGLNGDWYTVLWVAEVGIGMLLPMILLFIKKVRTSRTGLLWSTGLIIMGVVLNRINTLVISQAPNREGSYFPHILEFVFTFGLIAGAMYVFRLCAKYLPLYSDHMKGLTPEQVKKAPEVIPAS</sequence>
<dbReference type="EMBL" id="AP017649">
    <property type="protein sequence ID" value="BAZ96799.1"/>
    <property type="molecule type" value="Genomic_DNA"/>
</dbReference>
<proteinExistence type="inferred from homology"/>
<evidence type="ECO:0000313" key="12">
    <source>
        <dbReference type="Proteomes" id="UP000218257"/>
    </source>
</evidence>
<evidence type="ECO:0000256" key="5">
    <source>
        <dbReference type="ARBA" id="ARBA00022989"/>
    </source>
</evidence>
<organism evidence="9 11">
    <name type="scientific">Dehalococcoides mccartyi</name>
    <dbReference type="NCBI Taxonomy" id="61435"/>
    <lineage>
        <taxon>Bacteria</taxon>
        <taxon>Bacillati</taxon>
        <taxon>Chloroflexota</taxon>
        <taxon>Dehalococcoidia</taxon>
        <taxon>Dehalococcoidales</taxon>
        <taxon>Dehalococcoidaceae</taxon>
        <taxon>Dehalococcoides</taxon>
    </lineage>
</organism>